<evidence type="ECO:0008006" key="5">
    <source>
        <dbReference type="Google" id="ProtNLM"/>
    </source>
</evidence>
<evidence type="ECO:0000313" key="3">
    <source>
        <dbReference type="EMBL" id="MCL6272203.1"/>
    </source>
</evidence>
<dbReference type="PANTHER" id="PTHR31284">
    <property type="entry name" value="ACID PHOSPHATASE-LIKE PROTEIN"/>
    <property type="match status" value="1"/>
</dbReference>
<feature type="compositionally biased region" description="Low complexity" evidence="2">
    <location>
        <begin position="11"/>
        <end position="29"/>
    </location>
</feature>
<keyword evidence="4" id="KW-1185">Reference proteome</keyword>
<keyword evidence="1" id="KW-0732">Signal</keyword>
<dbReference type="EMBL" id="JAMFLX010000056">
    <property type="protein sequence ID" value="MCL6272203.1"/>
    <property type="molecule type" value="Genomic_DNA"/>
</dbReference>
<feature type="region of interest" description="Disordered" evidence="2">
    <location>
        <begin position="1"/>
        <end position="29"/>
    </location>
</feature>
<dbReference type="Gene3D" id="3.40.50.1000">
    <property type="entry name" value="HAD superfamily/HAD-like"/>
    <property type="match status" value="2"/>
</dbReference>
<name>A0ABT0PP28_9GAMM</name>
<reference evidence="3 4" key="1">
    <citation type="submission" date="2022-05" db="EMBL/GenBank/DDBJ databases">
        <authorList>
            <person name="Park J.-S."/>
        </authorList>
    </citation>
    <scope>NUCLEOTIDE SEQUENCE [LARGE SCALE GENOMIC DNA]</scope>
    <source>
        <strain evidence="3 4">2012CJ34-2</strain>
    </source>
</reference>
<dbReference type="InterPro" id="IPR036412">
    <property type="entry name" value="HAD-like_sf"/>
</dbReference>
<evidence type="ECO:0000256" key="2">
    <source>
        <dbReference type="SAM" id="MobiDB-lite"/>
    </source>
</evidence>
<dbReference type="InterPro" id="IPR005519">
    <property type="entry name" value="Acid_phosphat_B-like"/>
</dbReference>
<evidence type="ECO:0000256" key="1">
    <source>
        <dbReference type="ARBA" id="ARBA00022729"/>
    </source>
</evidence>
<comment type="caution">
    <text evidence="3">The sequence shown here is derived from an EMBL/GenBank/DDBJ whole genome shotgun (WGS) entry which is preliminary data.</text>
</comment>
<evidence type="ECO:0000313" key="4">
    <source>
        <dbReference type="Proteomes" id="UP001203338"/>
    </source>
</evidence>
<sequence length="578" mass="65621">MYIQTKSGLDTPVAVTSPPTSSAPTSTAAQVEQPHLSHRKTVTHQDLFSELKQAIHWKQCSAAFKAICLQTFAFAERALEAKLAKDPHAQVNLVLDIDDCLVECSSFFAGMMDSDETMTPERNNEWWKNAQKKQSTPLPGALKFINKFKDNPRVHITYLTSRGNPEGIEQWTIDMLKELGFPLADAGHVRVSNPSTGRKPDHVKAIKEKNGIQECLLMGDKLSDFGEPCPKDHDNRRKWVHERKEKWGRDYIVMPNPVYGMWENLTHDMGKIDYQEKKATRDSSLRQDISFTTSSAKDDPVKARETLQGLHYVQSPAYDAYMLQLSNIAKDMAKEKQMTTRSSAVVFDIDGTLLSNSPWRARLCFDGKSGTQDSFNDWAQKQDAEAIVGMRELVNELRHQGYQIYFVTNRPSKLRESDREETLRKATEQELQGKGFMSGHDKLIMREDGNPSIEADQPAPRDKASRMQAIRDGEFNRGQRTNIKMFFGDAMKDLDIAPKEMHQGTEDNWSKSITGSMGQCCFLCPNPPFSKGWLTHYVEWAREKGIETEIVDGKSLADRTIKHWHLSDNCLVLQKEAA</sequence>
<proteinExistence type="predicted"/>
<protein>
    <recommendedName>
        <fullName evidence="5">Acid phosphatase</fullName>
    </recommendedName>
</protein>
<organism evidence="3 4">
    <name type="scientific">Parendozoicomonas callyspongiae</name>
    <dbReference type="NCBI Taxonomy" id="2942213"/>
    <lineage>
        <taxon>Bacteria</taxon>
        <taxon>Pseudomonadati</taxon>
        <taxon>Pseudomonadota</taxon>
        <taxon>Gammaproteobacteria</taxon>
        <taxon>Oceanospirillales</taxon>
        <taxon>Endozoicomonadaceae</taxon>
        <taxon>Parendozoicomonas</taxon>
    </lineage>
</organism>
<accession>A0ABT0PP28</accession>
<dbReference type="InterPro" id="IPR023214">
    <property type="entry name" value="HAD_sf"/>
</dbReference>
<gene>
    <name evidence="3" type="ORF">M3P05_19975</name>
</gene>
<dbReference type="RefSeq" id="WP_249701891.1">
    <property type="nucleotide sequence ID" value="NZ_JAMFLX010000056.1"/>
</dbReference>
<dbReference type="SUPFAM" id="SSF56784">
    <property type="entry name" value="HAD-like"/>
    <property type="match status" value="2"/>
</dbReference>
<dbReference type="Proteomes" id="UP001203338">
    <property type="component" value="Unassembled WGS sequence"/>
</dbReference>
<dbReference type="Pfam" id="PF03767">
    <property type="entry name" value="Acid_phosphat_B"/>
    <property type="match status" value="2"/>
</dbReference>